<dbReference type="AlphaFoldDB" id="A0A6J2WGG0"/>
<dbReference type="Pfam" id="PF21035">
    <property type="entry name" value="CCDC138_C"/>
    <property type="match status" value="1"/>
</dbReference>
<dbReference type="Gene3D" id="1.20.5.340">
    <property type="match status" value="1"/>
</dbReference>
<evidence type="ECO:0000259" key="4">
    <source>
        <dbReference type="Pfam" id="PF21037"/>
    </source>
</evidence>
<evidence type="ECO:0000313" key="5">
    <source>
        <dbReference type="Proteomes" id="UP000504632"/>
    </source>
</evidence>
<proteinExistence type="predicted"/>
<evidence type="ECO:0000256" key="2">
    <source>
        <dbReference type="SAM" id="MobiDB-lite"/>
    </source>
</evidence>
<feature type="region of interest" description="Disordered" evidence="2">
    <location>
        <begin position="144"/>
        <end position="165"/>
    </location>
</feature>
<reference evidence="6" key="1">
    <citation type="submission" date="2025-08" db="UniProtKB">
        <authorList>
            <consortium name="RefSeq"/>
        </authorList>
    </citation>
    <scope>IDENTIFICATION</scope>
</reference>
<feature type="region of interest" description="Disordered" evidence="2">
    <location>
        <begin position="317"/>
        <end position="341"/>
    </location>
</feature>
<feature type="domain" description="Coiled-coil-domain-containing protein 138 coiled-coil" evidence="4">
    <location>
        <begin position="257"/>
        <end position="315"/>
    </location>
</feature>
<dbReference type="InterPro" id="IPR048750">
    <property type="entry name" value="CCDC138_C"/>
</dbReference>
<accession>A0A6J2WGG0</accession>
<dbReference type="OrthoDB" id="2161164at2759"/>
<keyword evidence="1" id="KW-0175">Coiled coil</keyword>
<dbReference type="Pfam" id="PF21037">
    <property type="entry name" value="CCDC138_cc"/>
    <property type="match status" value="1"/>
</dbReference>
<dbReference type="GeneID" id="115822678"/>
<keyword evidence="5" id="KW-1185">Reference proteome</keyword>
<dbReference type="InParanoid" id="A0A6J2WGG0"/>
<evidence type="ECO:0000256" key="1">
    <source>
        <dbReference type="SAM" id="Coils"/>
    </source>
</evidence>
<dbReference type="Proteomes" id="UP000504632">
    <property type="component" value="Chromosome 10"/>
</dbReference>
<dbReference type="PANTHER" id="PTHR34523">
    <property type="entry name" value="COILED-COIL DOMAIN-CONTAINING PROTEIN 138"/>
    <property type="match status" value="1"/>
</dbReference>
<evidence type="ECO:0000313" key="6">
    <source>
        <dbReference type="RefSeq" id="XP_030642451.1"/>
    </source>
</evidence>
<name>A0A6J2WGG0_CHACN</name>
<dbReference type="InterPro" id="IPR048751">
    <property type="entry name" value="CCDC138_CC"/>
</dbReference>
<evidence type="ECO:0000259" key="3">
    <source>
        <dbReference type="Pfam" id="PF21035"/>
    </source>
</evidence>
<dbReference type="PANTHER" id="PTHR34523:SF1">
    <property type="entry name" value="COILED-COIL DOMAIN-CONTAINING PROTEIN 138"/>
    <property type="match status" value="1"/>
</dbReference>
<dbReference type="CTD" id="165055"/>
<dbReference type="InterPro" id="IPR038798">
    <property type="entry name" value="CCDC138"/>
</dbReference>
<feature type="domain" description="Coiled-coil" evidence="3">
    <location>
        <begin position="357"/>
        <end position="636"/>
    </location>
</feature>
<protein>
    <submittedName>
        <fullName evidence="6">Coiled-coil domain-containing protein 138</fullName>
    </submittedName>
</protein>
<feature type="compositionally biased region" description="Basic and acidic residues" evidence="2">
    <location>
        <begin position="317"/>
        <end position="334"/>
    </location>
</feature>
<feature type="coiled-coil region" evidence="1">
    <location>
        <begin position="234"/>
        <end position="314"/>
    </location>
</feature>
<gene>
    <name evidence="6" type="primary">ccdc138</name>
</gene>
<organism evidence="5 6">
    <name type="scientific">Chanos chanos</name>
    <name type="common">Milkfish</name>
    <name type="synonym">Mugil chanos</name>
    <dbReference type="NCBI Taxonomy" id="29144"/>
    <lineage>
        <taxon>Eukaryota</taxon>
        <taxon>Metazoa</taxon>
        <taxon>Chordata</taxon>
        <taxon>Craniata</taxon>
        <taxon>Vertebrata</taxon>
        <taxon>Euteleostomi</taxon>
        <taxon>Actinopterygii</taxon>
        <taxon>Neopterygii</taxon>
        <taxon>Teleostei</taxon>
        <taxon>Ostariophysi</taxon>
        <taxon>Gonorynchiformes</taxon>
        <taxon>Chanidae</taxon>
        <taxon>Chanos</taxon>
    </lineage>
</organism>
<sequence length="642" mass="72953">MSIESSDTDLDMKVERLKKKYLDKKKMVTPMVYLRAAVGTDDPPLTTLRGTEDDVKVQRPVKSRRRGCTYREMKCYNKALKELYQAISNHPQRLDSGQTGVGSENELSEEYTDSLDGTNIQITETDVTLPSNLIRTSSSEVTGATAWSRKQESERRTLGLPSQISRSPPGIRQVYEEMLLIYEKLQAERLHQQDWEVELLEREQQLQHRENLLLQHQSTINRLRGAEGSTHSRIQAMQEQHRQEISELNCALKEKTKENRRLKSSFDTMKELNDSMKKQFNEVSEQNARLEQQARKAQARLENLQRKYEYAMAQRGRENIAPKPHDPKLSKPEKPLVTNKATKRSTSVGNLKLLALLLDWVLDSQLVQTGPEHVVADPIQYSDAATTSLPEKCSKVLPMLAEQLQQASALEPSLVLPLLRLSYWTLRQLDLHPQHTPLTSTMRRLGEEVFRGSGDPGAPGRGNRSCPLYKSPCLHTRFLSALIILNTISQADILAQALDVLHGAVRTEDGQVLFLRYQALSAILALLRGGSPGLLTPAVDVLLQMSTESRFLEMFLDACSTDDFFRCVSLLLRNPRIDLTLVEKLTVLLQKLSGIRKNKRLFEVFSLHLLLQEMYRTADPTHTFLCINLSSILFNLSMLTRS</sequence>
<dbReference type="RefSeq" id="XP_030642451.1">
    <property type="nucleotide sequence ID" value="XM_030786591.1"/>
</dbReference>